<feature type="compositionally biased region" description="Acidic residues" evidence="2">
    <location>
        <begin position="517"/>
        <end position="532"/>
    </location>
</feature>
<feature type="coiled-coil region" evidence="1">
    <location>
        <begin position="81"/>
        <end position="108"/>
    </location>
</feature>
<evidence type="ECO:0000256" key="2">
    <source>
        <dbReference type="SAM" id="MobiDB-lite"/>
    </source>
</evidence>
<proteinExistence type="predicted"/>
<reference evidence="3 4" key="1">
    <citation type="journal article" date="2018" name="BMC Genomics">
        <title>Genomic comparison of Trypanosoma conorhini and Trypanosoma rangeli to Trypanosoma cruzi strains of high and low virulence.</title>
        <authorList>
            <person name="Bradwell K.R."/>
            <person name="Koparde V.N."/>
            <person name="Matveyev A.V."/>
            <person name="Serrano M.G."/>
            <person name="Alves J.M."/>
            <person name="Parikh H."/>
            <person name="Huang B."/>
            <person name="Lee V."/>
            <person name="Espinosa-Alvarez O."/>
            <person name="Ortiz P.A."/>
            <person name="Costa-Martins A.G."/>
            <person name="Teixeira M.M."/>
            <person name="Buck G.A."/>
        </authorList>
    </citation>
    <scope>NUCLEOTIDE SEQUENCE [LARGE SCALE GENOMIC DNA]</scope>
    <source>
        <strain evidence="3 4">025E</strain>
    </source>
</reference>
<evidence type="ECO:0000313" key="4">
    <source>
        <dbReference type="Proteomes" id="UP000284403"/>
    </source>
</evidence>
<evidence type="ECO:0000313" key="3">
    <source>
        <dbReference type="EMBL" id="RNF26499.1"/>
    </source>
</evidence>
<dbReference type="EMBL" id="MKKU01000039">
    <property type="protein sequence ID" value="RNF26499.1"/>
    <property type="molecule type" value="Genomic_DNA"/>
</dbReference>
<evidence type="ECO:0000256" key="1">
    <source>
        <dbReference type="SAM" id="Coils"/>
    </source>
</evidence>
<comment type="caution">
    <text evidence="3">The sequence shown here is derived from an EMBL/GenBank/DDBJ whole genome shotgun (WGS) entry which is preliminary data.</text>
</comment>
<dbReference type="OrthoDB" id="266132at2759"/>
<dbReference type="RefSeq" id="XP_029231705.1">
    <property type="nucleotide sequence ID" value="XM_029368142.1"/>
</dbReference>
<name>A0A422Q984_9TRYP</name>
<organism evidence="3 4">
    <name type="scientific">Trypanosoma conorhini</name>
    <dbReference type="NCBI Taxonomy" id="83891"/>
    <lineage>
        <taxon>Eukaryota</taxon>
        <taxon>Discoba</taxon>
        <taxon>Euglenozoa</taxon>
        <taxon>Kinetoplastea</taxon>
        <taxon>Metakinetoplastina</taxon>
        <taxon>Trypanosomatida</taxon>
        <taxon>Trypanosomatidae</taxon>
        <taxon>Trypanosoma</taxon>
    </lineage>
</organism>
<protein>
    <submittedName>
        <fullName evidence="3">Uncharacterized protein</fullName>
    </submittedName>
</protein>
<feature type="region of interest" description="Disordered" evidence="2">
    <location>
        <begin position="504"/>
        <end position="534"/>
    </location>
</feature>
<accession>A0A422Q984</accession>
<keyword evidence="4" id="KW-1185">Reference proteome</keyword>
<gene>
    <name evidence="3" type="ORF">Tco025E_01204</name>
</gene>
<keyword evidence="1" id="KW-0175">Coiled coil</keyword>
<dbReference type="GeneID" id="40314815"/>
<sequence length="622" mass="68529">MSDHHHQQQQQQQQQRTAAAVATTMATCSKAEAAAEDNFAAMRHAAMSMFKQRTKDLTMVSALTAEAEEVEKLNCQVQSTIGRLQEQKAVLEARIESEERRVKEREEHLREVHVMLAQMKEDQGIFAGVRRSSERVAAMLHQFVAQYTSKDGDVVRLLERCHGQTQGRAPNDWRTATNDLRRRQSVLEEHIKHIEKHQALPAGFEDMLLEWSHGVWRQQPECATALHVCEQLLCHDASSAIRGLIPPSSVCDDAEREEACCEAYATACIREIDALVSLGESVEGEGEKVGLCCAVVPRERVEAVRSRWSSVCRARVSLREAAAASSDLSAGLEEQLALLQLLSERVGILDAQIADAHSNLQQDSIAIRRETAMHESLLSAWQKALQTASVHMQCSATYRSSVAAKEGEVARQEAALTAKTTEMETQWMTLHTRATNLYTTLLVEKQQMAEALLRLKAATDEQTAQESRLGALREACSVVEGNLRQDCDEMDRCALSSASKASQRMLSEPAALGAGNDNDDDDDDDDDAEEDPTLAPSINDLLEQLLQCQTQRKGGNTGEGDAGIPENAVLAALVASTGLDADLLWRAAGSLAGLQREVDHEVAAHLRWRQETDEELLALTAE</sequence>
<dbReference type="Proteomes" id="UP000284403">
    <property type="component" value="Unassembled WGS sequence"/>
</dbReference>
<dbReference type="AlphaFoldDB" id="A0A422Q984"/>